<evidence type="ECO:0008006" key="3">
    <source>
        <dbReference type="Google" id="ProtNLM"/>
    </source>
</evidence>
<dbReference type="PROSITE" id="PS51257">
    <property type="entry name" value="PROKAR_LIPOPROTEIN"/>
    <property type="match status" value="1"/>
</dbReference>
<gene>
    <name evidence="1" type="ORF">Q664_50170</name>
</gene>
<dbReference type="RefSeq" id="WP_043413543.1">
    <property type="nucleotide sequence ID" value="NZ_JPMI01000394.1"/>
</dbReference>
<evidence type="ECO:0000313" key="2">
    <source>
        <dbReference type="Proteomes" id="UP000028547"/>
    </source>
</evidence>
<dbReference type="EMBL" id="JPMI01000394">
    <property type="protein sequence ID" value="KFA87057.1"/>
    <property type="molecule type" value="Genomic_DNA"/>
</dbReference>
<organism evidence="1 2">
    <name type="scientific">Archangium violaceum Cb vi76</name>
    <dbReference type="NCBI Taxonomy" id="1406225"/>
    <lineage>
        <taxon>Bacteria</taxon>
        <taxon>Pseudomonadati</taxon>
        <taxon>Myxococcota</taxon>
        <taxon>Myxococcia</taxon>
        <taxon>Myxococcales</taxon>
        <taxon>Cystobacterineae</taxon>
        <taxon>Archangiaceae</taxon>
        <taxon>Archangium</taxon>
    </lineage>
</organism>
<dbReference type="AlphaFoldDB" id="A0A084SF22"/>
<evidence type="ECO:0000313" key="1">
    <source>
        <dbReference type="EMBL" id="KFA87057.1"/>
    </source>
</evidence>
<reference evidence="1 2" key="1">
    <citation type="submission" date="2014-07" db="EMBL/GenBank/DDBJ databases">
        <title>Draft Genome Sequence of Gephyronic Acid Producer, Cystobacter violaceus Strain Cb vi76.</title>
        <authorList>
            <person name="Stevens D.C."/>
            <person name="Young J."/>
            <person name="Carmichael R."/>
            <person name="Tan J."/>
            <person name="Taylor R.E."/>
        </authorList>
    </citation>
    <scope>NUCLEOTIDE SEQUENCE [LARGE SCALE GENOMIC DNA]</scope>
    <source>
        <strain evidence="1 2">Cb vi76</strain>
    </source>
</reference>
<comment type="caution">
    <text evidence="1">The sequence shown here is derived from an EMBL/GenBank/DDBJ whole genome shotgun (WGS) entry which is preliminary data.</text>
</comment>
<protein>
    <recommendedName>
        <fullName evidence="3">Lipoprotein</fullName>
    </recommendedName>
</protein>
<name>A0A084SF22_9BACT</name>
<accession>A0A084SF22</accession>
<sequence>MMKQNLLCALVFVMLQACGDISCEKKCDPTIVFPNAGACADYTKAPGDVGGPCEEGFLGDFCNDGLACVSGACLPCGGPGQACCGSATCPNGGTCEPNADGFKECNAQCGQVGQPCCTDNHCDPATGTCDVPTKTCVAQNKSCTFSPLDPSWAVPIADKAGCGELMVINAPTYDQAVKCIEPEITANGWVILPLPQVLDEYLMCNSGGQNAPNSLHIFAFSNSDAYTCAQAMCAGTCTTTAGSCAP</sequence>
<dbReference type="Proteomes" id="UP000028547">
    <property type="component" value="Unassembled WGS sequence"/>
</dbReference>
<proteinExistence type="predicted"/>